<keyword evidence="1" id="KW-0802">TPR repeat</keyword>
<dbReference type="SUPFAM" id="SSF48452">
    <property type="entry name" value="TPR-like"/>
    <property type="match status" value="1"/>
</dbReference>
<dbReference type="Proteomes" id="UP001443914">
    <property type="component" value="Unassembled WGS sequence"/>
</dbReference>
<dbReference type="SMART" id="SM00028">
    <property type="entry name" value="TPR"/>
    <property type="match status" value="4"/>
</dbReference>
<proteinExistence type="predicted"/>
<dbReference type="AlphaFoldDB" id="A0AAW1L221"/>
<reference evidence="2" key="1">
    <citation type="submission" date="2024-03" db="EMBL/GenBank/DDBJ databases">
        <title>WGS assembly of Saponaria officinalis var. Norfolk2.</title>
        <authorList>
            <person name="Jenkins J."/>
            <person name="Shu S."/>
            <person name="Grimwood J."/>
            <person name="Barry K."/>
            <person name="Goodstein D."/>
            <person name="Schmutz J."/>
            <person name="Leebens-Mack J."/>
            <person name="Osbourn A."/>
        </authorList>
    </citation>
    <scope>NUCLEOTIDE SEQUENCE [LARGE SCALE GENOMIC DNA]</scope>
    <source>
        <strain evidence="2">JIC</strain>
    </source>
</reference>
<dbReference type="Pfam" id="PF13174">
    <property type="entry name" value="TPR_6"/>
    <property type="match status" value="1"/>
</dbReference>
<evidence type="ECO:0000313" key="3">
    <source>
        <dbReference type="Proteomes" id="UP001443914"/>
    </source>
</evidence>
<dbReference type="EMBL" id="JBDFQZ010000005">
    <property type="protein sequence ID" value="KAK9727113.1"/>
    <property type="molecule type" value="Genomic_DNA"/>
</dbReference>
<name>A0AAW1L221_SAPOF</name>
<organism evidence="2 3">
    <name type="scientific">Saponaria officinalis</name>
    <name type="common">Common soapwort</name>
    <name type="synonym">Lychnis saponaria</name>
    <dbReference type="NCBI Taxonomy" id="3572"/>
    <lineage>
        <taxon>Eukaryota</taxon>
        <taxon>Viridiplantae</taxon>
        <taxon>Streptophyta</taxon>
        <taxon>Embryophyta</taxon>
        <taxon>Tracheophyta</taxon>
        <taxon>Spermatophyta</taxon>
        <taxon>Magnoliopsida</taxon>
        <taxon>eudicotyledons</taxon>
        <taxon>Gunneridae</taxon>
        <taxon>Pentapetalae</taxon>
        <taxon>Caryophyllales</taxon>
        <taxon>Caryophyllaceae</taxon>
        <taxon>Caryophylleae</taxon>
        <taxon>Saponaria</taxon>
    </lineage>
</organism>
<sequence>METLSKTTLKQHHQPFFFNSIQQNRPLFFSKPNLISFSKPRFSSIKINSSSKKPDSNAIAKNPKTLNPFTFLKTPLTIAVATAAIFFSGLSHKPISAIAETPKNVTEESTSTLMKDDEEIERKLEEFVSENPDNVEGLKSLMEIRIKNKKPAKAVEVLNKLVEIEPEEREWMMLRAHMYNYMGETEMAKTGFEEIIAKDPLLVEAYHGLVMAVSQGEQGSGELDLVSKRIKEAIEKCKAEKSKENVRDFRLLFAQIRVIEGNYDEALKIYQELVKEEPRDFRPYLCQGIIYTLLRKKDEADKQFEKYKRLVPQGHPYAQYFDDNMLATKVFSQMAENERGKAGVKS</sequence>
<feature type="repeat" description="TPR" evidence="1">
    <location>
        <begin position="247"/>
        <end position="280"/>
    </location>
</feature>
<dbReference type="PANTHER" id="PTHR26312">
    <property type="entry name" value="TETRATRICOPEPTIDE REPEAT PROTEIN 5"/>
    <property type="match status" value="1"/>
</dbReference>
<dbReference type="PROSITE" id="PS50005">
    <property type="entry name" value="TPR"/>
    <property type="match status" value="1"/>
</dbReference>
<dbReference type="InterPro" id="IPR011990">
    <property type="entry name" value="TPR-like_helical_dom_sf"/>
</dbReference>
<evidence type="ECO:0000313" key="2">
    <source>
        <dbReference type="EMBL" id="KAK9727113.1"/>
    </source>
</evidence>
<protein>
    <recommendedName>
        <fullName evidence="4">Chloroplast lumen common family protein</fullName>
    </recommendedName>
</protein>
<dbReference type="GO" id="GO:0009535">
    <property type="term" value="C:chloroplast thylakoid membrane"/>
    <property type="evidence" value="ECO:0007669"/>
    <property type="project" value="TreeGrafter"/>
</dbReference>
<comment type="caution">
    <text evidence="2">The sequence shown here is derived from an EMBL/GenBank/DDBJ whole genome shotgun (WGS) entry which is preliminary data.</text>
</comment>
<dbReference type="InterPro" id="IPR019734">
    <property type="entry name" value="TPR_rpt"/>
</dbReference>
<dbReference type="PANTHER" id="PTHR26312:SF67">
    <property type="entry name" value="PROTEIN SLOW GREEN 1, CHLOROPLASTIC"/>
    <property type="match status" value="1"/>
</dbReference>
<accession>A0AAW1L221</accession>
<evidence type="ECO:0000256" key="1">
    <source>
        <dbReference type="PROSITE-ProRule" id="PRU00339"/>
    </source>
</evidence>
<evidence type="ECO:0008006" key="4">
    <source>
        <dbReference type="Google" id="ProtNLM"/>
    </source>
</evidence>
<gene>
    <name evidence="2" type="ORF">RND81_05G258700</name>
</gene>
<keyword evidence="3" id="KW-1185">Reference proteome</keyword>
<dbReference type="Gene3D" id="1.25.40.10">
    <property type="entry name" value="Tetratricopeptide repeat domain"/>
    <property type="match status" value="1"/>
</dbReference>